<dbReference type="NCBIfam" id="NF003793">
    <property type="entry name" value="PRK05382.1"/>
    <property type="match status" value="1"/>
</dbReference>
<dbReference type="Gene3D" id="3.60.150.10">
    <property type="entry name" value="Chorismate synthase AroC"/>
    <property type="match status" value="1"/>
</dbReference>
<dbReference type="NCBIfam" id="TIGR00033">
    <property type="entry name" value="aroC"/>
    <property type="match status" value="1"/>
</dbReference>
<evidence type="ECO:0000313" key="14">
    <source>
        <dbReference type="Proteomes" id="UP001597252"/>
    </source>
</evidence>
<dbReference type="PANTHER" id="PTHR21085:SF0">
    <property type="entry name" value="CHORISMATE SYNTHASE"/>
    <property type="match status" value="1"/>
</dbReference>
<comment type="similarity">
    <text evidence="2 11 12">Belongs to the chorismate synthase family.</text>
</comment>
<evidence type="ECO:0000313" key="13">
    <source>
        <dbReference type="EMBL" id="MFD1484325.1"/>
    </source>
</evidence>
<keyword evidence="8 11" id="KW-0521">NADP</keyword>
<feature type="binding site" evidence="11">
    <location>
        <position position="39"/>
    </location>
    <ligand>
        <name>NADP(+)</name>
        <dbReference type="ChEBI" id="CHEBI:58349"/>
    </ligand>
</feature>
<keyword evidence="14" id="KW-1185">Reference proteome</keyword>
<keyword evidence="7 11" id="KW-0274">FAD</keyword>
<keyword evidence="10 11" id="KW-0456">Lyase</keyword>
<dbReference type="PIRSF" id="PIRSF001456">
    <property type="entry name" value="Chorismate_synth"/>
    <property type="match status" value="1"/>
</dbReference>
<dbReference type="GO" id="GO:0004107">
    <property type="term" value="F:chorismate synthase activity"/>
    <property type="evidence" value="ECO:0007669"/>
    <property type="project" value="UniProtKB-EC"/>
</dbReference>
<dbReference type="Proteomes" id="UP001597252">
    <property type="component" value="Unassembled WGS sequence"/>
</dbReference>
<evidence type="ECO:0000256" key="6">
    <source>
        <dbReference type="ARBA" id="ARBA00022643"/>
    </source>
</evidence>
<comment type="pathway">
    <text evidence="1 11 12">Metabolic intermediate biosynthesis; chorismate biosynthesis; chorismate from D-erythrose 4-phosphate and phosphoenolpyruvate: step 7/7.</text>
</comment>
<organism evidence="13 14">
    <name type="scientific">Lacticaseibacillus baoqingensis</name>
    <dbReference type="NCBI Taxonomy" id="2486013"/>
    <lineage>
        <taxon>Bacteria</taxon>
        <taxon>Bacillati</taxon>
        <taxon>Bacillota</taxon>
        <taxon>Bacilli</taxon>
        <taxon>Lactobacillales</taxon>
        <taxon>Lactobacillaceae</taxon>
        <taxon>Lacticaseibacillus</taxon>
    </lineage>
</organism>
<comment type="catalytic activity">
    <reaction evidence="11 12">
        <text>5-O-(1-carboxyvinyl)-3-phosphoshikimate = chorismate + phosphate</text>
        <dbReference type="Rhea" id="RHEA:21020"/>
        <dbReference type="ChEBI" id="CHEBI:29748"/>
        <dbReference type="ChEBI" id="CHEBI:43474"/>
        <dbReference type="ChEBI" id="CHEBI:57701"/>
        <dbReference type="EC" id="4.2.3.5"/>
    </reaction>
</comment>
<name>A0ABW4E369_9LACO</name>
<evidence type="ECO:0000256" key="5">
    <source>
        <dbReference type="ARBA" id="ARBA00022630"/>
    </source>
</evidence>
<dbReference type="HAMAP" id="MF_00300">
    <property type="entry name" value="Chorismate_synth"/>
    <property type="match status" value="1"/>
</dbReference>
<comment type="subunit">
    <text evidence="11">Homotetramer.</text>
</comment>
<dbReference type="EMBL" id="JBHTON010000007">
    <property type="protein sequence ID" value="MFD1484325.1"/>
    <property type="molecule type" value="Genomic_DNA"/>
</dbReference>
<feature type="binding site" evidence="11">
    <location>
        <position position="296"/>
    </location>
    <ligand>
        <name>FMN</name>
        <dbReference type="ChEBI" id="CHEBI:58210"/>
    </ligand>
</feature>
<proteinExistence type="inferred from homology"/>
<dbReference type="CDD" id="cd07304">
    <property type="entry name" value="Chorismate_synthase"/>
    <property type="match status" value="1"/>
</dbReference>
<evidence type="ECO:0000256" key="12">
    <source>
        <dbReference type="RuleBase" id="RU000605"/>
    </source>
</evidence>
<dbReference type="InterPro" id="IPR020541">
    <property type="entry name" value="Chorismate_synthase_CS"/>
</dbReference>
<dbReference type="Pfam" id="PF01264">
    <property type="entry name" value="Chorismate_synt"/>
    <property type="match status" value="1"/>
</dbReference>
<dbReference type="EC" id="4.2.3.5" evidence="3 11"/>
<evidence type="ECO:0000256" key="4">
    <source>
        <dbReference type="ARBA" id="ARBA00022605"/>
    </source>
</evidence>
<comment type="function">
    <text evidence="11">Catalyzes the anti-1,4-elimination of the C-3 phosphate and the C-6 proR hydrogen from 5-enolpyruvylshikimate-3-phosphate (EPSP) to yield chorismate, which is the branch point compound that serves as the starting substrate for the three terminal pathways of aromatic amino acid biosynthesis. This reaction introduces a second double bond into the aromatic ring system.</text>
</comment>
<sequence length="388" mass="40676">MEFMTAGESHGPQLTGVITGIPAGLAIDVTSINDALAKRQGGYGRGARQKIEHDQVQIVGGVRHGVTLGGPIALVIVNRDHDHWQAIMDPVAKANPENTLRQVQRPRAGHADLVGGQKYGHRDLRNVLERSSARETAMKVAIGAVCEQLLAALGIHLVGYVQSVGAHDGGRIETDDVTAIKAAVNANDLRVLDANRVSAIHAAIDDARHAGDTLGGTVRVVANGLPAGIGSYTTAPAKLDGQIAAAVMSVNAIKGVAFGDGFAVADRPGSTVMDAITWDADHGYQRASNHLGGLEGGMTNGMPLVVTAAMKPIPTLYHPLPSVNIETKAVSLANVERSDTTAIVPASIVVEMAVAIALTQALCAQFDDSNFARMKAQVAAYREELRRF</sequence>
<accession>A0ABW4E369</accession>
<feature type="binding site" evidence="11">
    <location>
        <position position="337"/>
    </location>
    <ligand>
        <name>FMN</name>
        <dbReference type="ChEBI" id="CHEBI:58210"/>
    </ligand>
</feature>
<dbReference type="PROSITE" id="PS00788">
    <property type="entry name" value="CHORISMATE_SYNTHASE_2"/>
    <property type="match status" value="1"/>
</dbReference>
<dbReference type="PANTHER" id="PTHR21085">
    <property type="entry name" value="CHORISMATE SYNTHASE"/>
    <property type="match status" value="1"/>
</dbReference>
<dbReference type="InterPro" id="IPR035904">
    <property type="entry name" value="Chorismate_synth_AroC_sf"/>
</dbReference>
<evidence type="ECO:0000256" key="1">
    <source>
        <dbReference type="ARBA" id="ARBA00005044"/>
    </source>
</evidence>
<evidence type="ECO:0000256" key="7">
    <source>
        <dbReference type="ARBA" id="ARBA00022827"/>
    </source>
</evidence>
<keyword evidence="9 11" id="KW-0057">Aromatic amino acid biosynthesis</keyword>
<dbReference type="RefSeq" id="WP_125750614.1">
    <property type="nucleotide sequence ID" value="NZ_JBHTON010000007.1"/>
</dbReference>
<dbReference type="PROSITE" id="PS00787">
    <property type="entry name" value="CHORISMATE_SYNTHASE_1"/>
    <property type="match status" value="1"/>
</dbReference>
<protein>
    <recommendedName>
        <fullName evidence="3 11">Chorismate synthase</fullName>
        <shortName evidence="11">CS</shortName>
        <ecNumber evidence="3 11">4.2.3.5</ecNumber>
    </recommendedName>
    <alternativeName>
        <fullName evidence="11">5-enolpyruvylshikimate-3-phosphate phospholyase</fullName>
    </alternativeName>
</protein>
<keyword evidence="5 11" id="KW-0285">Flavoprotein</keyword>
<keyword evidence="4 11" id="KW-0028">Amino-acid biosynthesis</keyword>
<comment type="caution">
    <text evidence="13">The sequence shown here is derived from an EMBL/GenBank/DDBJ whole genome shotgun (WGS) entry which is preliminary data.</text>
</comment>
<evidence type="ECO:0000256" key="10">
    <source>
        <dbReference type="ARBA" id="ARBA00023239"/>
    </source>
</evidence>
<evidence type="ECO:0000256" key="3">
    <source>
        <dbReference type="ARBA" id="ARBA00013036"/>
    </source>
</evidence>
<reference evidence="14" key="1">
    <citation type="journal article" date="2019" name="Int. J. Syst. Evol. Microbiol.">
        <title>The Global Catalogue of Microorganisms (GCM) 10K type strain sequencing project: providing services to taxonomists for standard genome sequencing and annotation.</title>
        <authorList>
            <consortium name="The Broad Institute Genomics Platform"/>
            <consortium name="The Broad Institute Genome Sequencing Center for Infectious Disease"/>
            <person name="Wu L."/>
            <person name="Ma J."/>
        </authorList>
    </citation>
    <scope>NUCLEOTIDE SEQUENCE [LARGE SCALE GENOMIC DNA]</scope>
    <source>
        <strain evidence="14">CCM 8903</strain>
    </source>
</reference>
<evidence type="ECO:0000256" key="2">
    <source>
        <dbReference type="ARBA" id="ARBA00008014"/>
    </source>
</evidence>
<evidence type="ECO:0000256" key="9">
    <source>
        <dbReference type="ARBA" id="ARBA00023141"/>
    </source>
</evidence>
<keyword evidence="6 11" id="KW-0288">FMN</keyword>
<evidence type="ECO:0000256" key="8">
    <source>
        <dbReference type="ARBA" id="ARBA00022857"/>
    </source>
</evidence>
<feature type="binding site" evidence="11">
    <location>
        <begin position="311"/>
        <end position="315"/>
    </location>
    <ligand>
        <name>FMN</name>
        <dbReference type="ChEBI" id="CHEBI:58210"/>
    </ligand>
</feature>
<feature type="binding site" evidence="11">
    <location>
        <begin position="130"/>
        <end position="132"/>
    </location>
    <ligand>
        <name>FMN</name>
        <dbReference type="ChEBI" id="CHEBI:58210"/>
    </ligand>
</feature>
<dbReference type="InterPro" id="IPR000453">
    <property type="entry name" value="Chorismate_synth"/>
</dbReference>
<gene>
    <name evidence="11 13" type="primary">aroC</name>
    <name evidence="13" type="ORF">ACFQ5J_03645</name>
</gene>
<comment type="cofactor">
    <cofactor evidence="11 12">
        <name>FMNH2</name>
        <dbReference type="ChEBI" id="CHEBI:57618"/>
    </cofactor>
    <text evidence="11 12">Reduced FMN (FMNH(2)).</text>
</comment>
<feature type="binding site" evidence="11">
    <location>
        <begin position="251"/>
        <end position="252"/>
    </location>
    <ligand>
        <name>FMN</name>
        <dbReference type="ChEBI" id="CHEBI:58210"/>
    </ligand>
</feature>
<evidence type="ECO:0000256" key="11">
    <source>
        <dbReference type="HAMAP-Rule" id="MF_00300"/>
    </source>
</evidence>
<dbReference type="SUPFAM" id="SSF103263">
    <property type="entry name" value="Chorismate synthase, AroC"/>
    <property type="match status" value="1"/>
</dbReference>
<feature type="binding site" evidence="11">
    <location>
        <position position="45"/>
    </location>
    <ligand>
        <name>NADP(+)</name>
        <dbReference type="ChEBI" id="CHEBI:58349"/>
    </ligand>
</feature>